<dbReference type="AlphaFoldDB" id="X0X9C2"/>
<dbReference type="EMBL" id="BARS01037018">
    <property type="protein sequence ID" value="GAG21536.1"/>
    <property type="molecule type" value="Genomic_DNA"/>
</dbReference>
<comment type="caution">
    <text evidence="1">The sequence shown here is derived from an EMBL/GenBank/DDBJ whole genome shotgun (WGS) entry which is preliminary data.</text>
</comment>
<evidence type="ECO:0000313" key="1">
    <source>
        <dbReference type="EMBL" id="GAG21536.1"/>
    </source>
</evidence>
<protein>
    <submittedName>
        <fullName evidence="1">Uncharacterized protein</fullName>
    </submittedName>
</protein>
<proteinExistence type="predicted"/>
<reference evidence="1" key="1">
    <citation type="journal article" date="2014" name="Front. Microbiol.">
        <title>High frequency of phylogenetically diverse reductive dehalogenase-homologous genes in deep subseafloor sedimentary metagenomes.</title>
        <authorList>
            <person name="Kawai M."/>
            <person name="Futagami T."/>
            <person name="Toyoda A."/>
            <person name="Takaki Y."/>
            <person name="Nishi S."/>
            <person name="Hori S."/>
            <person name="Arai W."/>
            <person name="Tsubouchi T."/>
            <person name="Morono Y."/>
            <person name="Uchiyama I."/>
            <person name="Ito T."/>
            <person name="Fujiyama A."/>
            <person name="Inagaki F."/>
            <person name="Takami H."/>
        </authorList>
    </citation>
    <scope>NUCLEOTIDE SEQUENCE</scope>
    <source>
        <strain evidence="1">Expedition CK06-06</strain>
    </source>
</reference>
<organism evidence="1">
    <name type="scientific">marine sediment metagenome</name>
    <dbReference type="NCBI Taxonomy" id="412755"/>
    <lineage>
        <taxon>unclassified sequences</taxon>
        <taxon>metagenomes</taxon>
        <taxon>ecological metagenomes</taxon>
    </lineage>
</organism>
<name>X0X9C2_9ZZZZ</name>
<sequence>MRASIAENPQFASKCRAWLDDVEVSNDCFEADEEQGYVLVHKRNEAGRLTPDPVTGRPLWERKEGIVRIEGPKEEAGG</sequence>
<accession>X0X9C2</accession>
<gene>
    <name evidence="1" type="ORF">S01H1_56815</name>
</gene>